<evidence type="ECO:0000256" key="4">
    <source>
        <dbReference type="ARBA" id="ARBA00022691"/>
    </source>
</evidence>
<dbReference type="EC" id="2.1.1.64" evidence="5"/>
<dbReference type="NCBIfam" id="TIGR01983">
    <property type="entry name" value="UbiG"/>
    <property type="match status" value="1"/>
</dbReference>
<dbReference type="InterPro" id="IPR029063">
    <property type="entry name" value="SAM-dependent_MTases_sf"/>
</dbReference>
<dbReference type="GO" id="GO:0102208">
    <property type="term" value="F:2-polyprenyl-6-hydroxyphenol methylase activity"/>
    <property type="evidence" value="ECO:0007669"/>
    <property type="project" value="UniProtKB-EC"/>
</dbReference>
<dbReference type="Pfam" id="PF13489">
    <property type="entry name" value="Methyltransf_23"/>
    <property type="match status" value="1"/>
</dbReference>
<dbReference type="Gene3D" id="3.40.50.150">
    <property type="entry name" value="Vaccinia Virus protein VP39"/>
    <property type="match status" value="1"/>
</dbReference>
<feature type="binding site" evidence="5">
    <location>
        <position position="112"/>
    </location>
    <ligand>
        <name>S-adenosyl-L-methionine</name>
        <dbReference type="ChEBI" id="CHEBI:59789"/>
    </ligand>
</feature>
<evidence type="ECO:0000256" key="2">
    <source>
        <dbReference type="ARBA" id="ARBA00022679"/>
    </source>
</evidence>
<comment type="similarity">
    <text evidence="5">Belongs to the methyltransferase superfamily. UbiG/COQ3 family.</text>
</comment>
<dbReference type="EMBL" id="JBDIME010000014">
    <property type="protein sequence ID" value="MEN2791077.1"/>
    <property type="molecule type" value="Genomic_DNA"/>
</dbReference>
<reference evidence="7 8" key="1">
    <citation type="submission" date="2024-05" db="EMBL/GenBank/DDBJ databases">
        <authorList>
            <person name="Liu Q."/>
            <person name="Xin Y.-H."/>
        </authorList>
    </citation>
    <scope>NUCLEOTIDE SEQUENCE [LARGE SCALE GENOMIC DNA]</scope>
    <source>
        <strain evidence="7 8">CGMCC 1.10181</strain>
    </source>
</reference>
<evidence type="ECO:0000256" key="3">
    <source>
        <dbReference type="ARBA" id="ARBA00022688"/>
    </source>
</evidence>
<dbReference type="GO" id="GO:0032259">
    <property type="term" value="P:methylation"/>
    <property type="evidence" value="ECO:0007669"/>
    <property type="project" value="UniProtKB-KW"/>
</dbReference>
<keyword evidence="6" id="KW-0732">Signal</keyword>
<dbReference type="PANTHER" id="PTHR43464:SF19">
    <property type="entry name" value="UBIQUINONE BIOSYNTHESIS O-METHYLTRANSFERASE, MITOCHONDRIAL"/>
    <property type="match status" value="1"/>
</dbReference>
<feature type="signal peptide" evidence="6">
    <location>
        <begin position="1"/>
        <end position="18"/>
    </location>
</feature>
<dbReference type="EC" id="2.1.1.222" evidence="5"/>
<comment type="pathway">
    <text evidence="5">Cofactor biosynthesis; ubiquinone biosynthesis.</text>
</comment>
<feature type="chain" id="PRO_5045138225" description="Ubiquinone biosynthesis O-methyltransferase" evidence="6">
    <location>
        <begin position="19"/>
        <end position="262"/>
    </location>
</feature>
<feature type="binding site" evidence="5">
    <location>
        <position position="91"/>
    </location>
    <ligand>
        <name>S-adenosyl-L-methionine</name>
        <dbReference type="ChEBI" id="CHEBI:59789"/>
    </ligand>
</feature>
<organism evidence="7 8">
    <name type="scientific">Sphingomonas oligophenolica</name>
    <dbReference type="NCBI Taxonomy" id="301154"/>
    <lineage>
        <taxon>Bacteria</taxon>
        <taxon>Pseudomonadati</taxon>
        <taxon>Pseudomonadota</taxon>
        <taxon>Alphaproteobacteria</taxon>
        <taxon>Sphingomonadales</taxon>
        <taxon>Sphingomonadaceae</taxon>
        <taxon>Sphingomonas</taxon>
    </lineage>
</organism>
<feature type="binding site" evidence="5">
    <location>
        <position position="153"/>
    </location>
    <ligand>
        <name>S-adenosyl-L-methionine</name>
        <dbReference type="ChEBI" id="CHEBI:59789"/>
    </ligand>
</feature>
<evidence type="ECO:0000256" key="6">
    <source>
        <dbReference type="SAM" id="SignalP"/>
    </source>
</evidence>
<comment type="function">
    <text evidence="5">O-methyltransferase that catalyzes the 2 O-methylation steps in the ubiquinone biosynthetic pathway.</text>
</comment>
<dbReference type="InterPro" id="IPR010233">
    <property type="entry name" value="UbiG_MeTrfase"/>
</dbReference>
<comment type="catalytic activity">
    <reaction evidence="5">
        <text>a 3-(all-trans-polyprenyl)benzene-1,2-diol + S-adenosyl-L-methionine = a 2-methoxy-6-(all-trans-polyprenyl)phenol + S-adenosyl-L-homocysteine + H(+)</text>
        <dbReference type="Rhea" id="RHEA:31411"/>
        <dbReference type="Rhea" id="RHEA-COMP:9550"/>
        <dbReference type="Rhea" id="RHEA-COMP:9551"/>
        <dbReference type="ChEBI" id="CHEBI:15378"/>
        <dbReference type="ChEBI" id="CHEBI:57856"/>
        <dbReference type="ChEBI" id="CHEBI:59789"/>
        <dbReference type="ChEBI" id="CHEBI:62729"/>
        <dbReference type="ChEBI" id="CHEBI:62731"/>
        <dbReference type="EC" id="2.1.1.222"/>
    </reaction>
</comment>
<keyword evidence="4 5" id="KW-0949">S-adenosyl-L-methionine</keyword>
<comment type="caution">
    <text evidence="7">The sequence shown here is derived from an EMBL/GenBank/DDBJ whole genome shotgun (WGS) entry which is preliminary data.</text>
</comment>
<evidence type="ECO:0000256" key="1">
    <source>
        <dbReference type="ARBA" id="ARBA00022603"/>
    </source>
</evidence>
<feature type="binding site" evidence="5">
    <location>
        <position position="60"/>
    </location>
    <ligand>
        <name>S-adenosyl-L-methionine</name>
        <dbReference type="ChEBI" id="CHEBI:59789"/>
    </ligand>
</feature>
<proteinExistence type="inferred from homology"/>
<name>A0ABU9Y5J9_9SPHN</name>
<comment type="catalytic activity">
    <reaction evidence="5">
        <text>a 3-demethylubiquinol + S-adenosyl-L-methionine = a ubiquinol + S-adenosyl-L-homocysteine + H(+)</text>
        <dbReference type="Rhea" id="RHEA:44380"/>
        <dbReference type="Rhea" id="RHEA-COMP:9566"/>
        <dbReference type="Rhea" id="RHEA-COMP:10914"/>
        <dbReference type="ChEBI" id="CHEBI:15378"/>
        <dbReference type="ChEBI" id="CHEBI:17976"/>
        <dbReference type="ChEBI" id="CHEBI:57856"/>
        <dbReference type="ChEBI" id="CHEBI:59789"/>
        <dbReference type="ChEBI" id="CHEBI:84422"/>
        <dbReference type="EC" id="2.1.1.64"/>
    </reaction>
</comment>
<dbReference type="PANTHER" id="PTHR43464">
    <property type="entry name" value="METHYLTRANSFERASE"/>
    <property type="match status" value="1"/>
</dbReference>
<dbReference type="CDD" id="cd02440">
    <property type="entry name" value="AdoMet_MTases"/>
    <property type="match status" value="1"/>
</dbReference>
<dbReference type="HAMAP" id="MF_00472">
    <property type="entry name" value="UbiG"/>
    <property type="match status" value="1"/>
</dbReference>
<evidence type="ECO:0000256" key="5">
    <source>
        <dbReference type="HAMAP-Rule" id="MF_00472"/>
    </source>
</evidence>
<gene>
    <name evidence="5 7" type="primary">ubiG</name>
    <name evidence="7" type="ORF">ABC974_15690</name>
</gene>
<keyword evidence="2 5" id="KW-0808">Transferase</keyword>
<dbReference type="GO" id="GO:0061542">
    <property type="term" value="F:3-demethylubiquinol 3-O-methyltransferase activity"/>
    <property type="evidence" value="ECO:0007669"/>
    <property type="project" value="UniProtKB-EC"/>
</dbReference>
<dbReference type="Proteomes" id="UP001419910">
    <property type="component" value="Unassembled WGS sequence"/>
</dbReference>
<evidence type="ECO:0000313" key="8">
    <source>
        <dbReference type="Proteomes" id="UP001419910"/>
    </source>
</evidence>
<accession>A0ABU9Y5J9</accession>
<dbReference type="RefSeq" id="WP_343888874.1">
    <property type="nucleotide sequence ID" value="NZ_BAAAEH010000014.1"/>
</dbReference>
<dbReference type="SUPFAM" id="SSF53335">
    <property type="entry name" value="S-adenosyl-L-methionine-dependent methyltransferases"/>
    <property type="match status" value="1"/>
</dbReference>
<protein>
    <recommendedName>
        <fullName evidence="5">Ubiquinone biosynthesis O-methyltransferase</fullName>
    </recommendedName>
    <alternativeName>
        <fullName evidence="5">2-polyprenyl-6-hydroxyphenol methylase</fullName>
        <ecNumber evidence="5">2.1.1.222</ecNumber>
    </alternativeName>
    <alternativeName>
        <fullName evidence="5">3-demethylubiquinone 3-O-methyltransferase</fullName>
        <ecNumber evidence="5">2.1.1.64</ecNumber>
    </alternativeName>
</protein>
<sequence length="262" mass="26901">MGIASIAASAAQTIAASAAGTSAPVTTINPAEAAHFGALAADWWDPRGSSAMLHRLNPARLGYLREAIDRHWGLDAAGFTPLAGKTALDVGCGAGLLCEPLARLGAAVTGIDAAAENIAAAHAHALQSGLTIDYRTGGIEGLGSKRFDLVTSLEVIEHVSDPAAFIAGLAGALAEGGLMVLSTPNRTALSHLAMITIGEGTGQIPRGTHDWNKFLTPEELGGLLEEAGLTVIDTRGLRFSPAKGFVISDDLKLDYFVTAVRA</sequence>
<keyword evidence="1 5" id="KW-0489">Methyltransferase</keyword>
<keyword evidence="3 5" id="KW-0831">Ubiquinone biosynthesis</keyword>
<keyword evidence="8" id="KW-1185">Reference proteome</keyword>
<evidence type="ECO:0000313" key="7">
    <source>
        <dbReference type="EMBL" id="MEN2791077.1"/>
    </source>
</evidence>